<evidence type="ECO:0000256" key="3">
    <source>
        <dbReference type="ARBA" id="ARBA00022692"/>
    </source>
</evidence>
<accession>A0ABW7W5U6</accession>
<gene>
    <name evidence="7" type="ORF">ACH49Z_27505</name>
</gene>
<evidence type="ECO:0000256" key="1">
    <source>
        <dbReference type="ARBA" id="ARBA00004141"/>
    </source>
</evidence>
<protein>
    <recommendedName>
        <fullName evidence="6">GDT1 family protein</fullName>
    </recommendedName>
</protein>
<dbReference type="EMBL" id="JBIRYL010000015">
    <property type="protein sequence ID" value="MFI2233600.1"/>
    <property type="molecule type" value="Genomic_DNA"/>
</dbReference>
<evidence type="ECO:0000256" key="4">
    <source>
        <dbReference type="ARBA" id="ARBA00022989"/>
    </source>
</evidence>
<evidence type="ECO:0000313" key="8">
    <source>
        <dbReference type="Proteomes" id="UP001611494"/>
    </source>
</evidence>
<dbReference type="Proteomes" id="UP001611494">
    <property type="component" value="Unassembled WGS sequence"/>
</dbReference>
<keyword evidence="3 6" id="KW-0812">Transmembrane</keyword>
<name>A0ABW7W5U6_9NOCA</name>
<evidence type="ECO:0000256" key="2">
    <source>
        <dbReference type="ARBA" id="ARBA00009190"/>
    </source>
</evidence>
<keyword evidence="4 6" id="KW-1133">Transmembrane helix</keyword>
<dbReference type="Pfam" id="PF01169">
    <property type="entry name" value="GDT1"/>
    <property type="match status" value="2"/>
</dbReference>
<dbReference type="PANTHER" id="PTHR12608">
    <property type="entry name" value="TRANSMEMBRANE PROTEIN HTP-1 RELATED"/>
    <property type="match status" value="1"/>
</dbReference>
<sequence>MIATVGLAIGIVFLAELGDKSQLMALTFALRYRWWVVLGGIATATAAVHVISVAIGHFLGAALPTTAIAAVASITFLAVGLWTLRELVTDRDDEEPAPSRFATTAPFFVVLSAFLLAELGDRTMFATAALATDNNWAAVWVGSTIGMVAADALAIAAGILVGKHLPERAIGFGSGLLFLFIGALTGIDTAVPGLGLAGAAGIALLVPAVAALVLWLLRARAAANRPATGATTPEIPQHRGGGLY</sequence>
<dbReference type="PANTHER" id="PTHR12608:SF1">
    <property type="entry name" value="TRANSMEMBRANE PROTEIN 165"/>
    <property type="match status" value="1"/>
</dbReference>
<evidence type="ECO:0000256" key="6">
    <source>
        <dbReference type="RuleBase" id="RU365102"/>
    </source>
</evidence>
<feature type="transmembrane region" description="Helical" evidence="6">
    <location>
        <begin position="169"/>
        <end position="187"/>
    </location>
</feature>
<feature type="transmembrane region" description="Helical" evidence="6">
    <location>
        <begin position="137"/>
        <end position="162"/>
    </location>
</feature>
<feature type="transmembrane region" description="Helical" evidence="6">
    <location>
        <begin position="61"/>
        <end position="85"/>
    </location>
</feature>
<evidence type="ECO:0000313" key="7">
    <source>
        <dbReference type="EMBL" id="MFI2233600.1"/>
    </source>
</evidence>
<feature type="transmembrane region" description="Helical" evidence="6">
    <location>
        <begin position="97"/>
        <end position="117"/>
    </location>
</feature>
<comment type="caution">
    <text evidence="7">The sequence shown here is derived from an EMBL/GenBank/DDBJ whole genome shotgun (WGS) entry which is preliminary data.</text>
</comment>
<comment type="subcellular location">
    <subcellularLocation>
        <location evidence="1 6">Membrane</location>
        <topology evidence="1 6">Multi-pass membrane protein</topology>
    </subcellularLocation>
</comment>
<evidence type="ECO:0000256" key="5">
    <source>
        <dbReference type="ARBA" id="ARBA00023136"/>
    </source>
</evidence>
<feature type="transmembrane region" description="Helical" evidence="6">
    <location>
        <begin position="34"/>
        <end position="55"/>
    </location>
</feature>
<keyword evidence="8" id="KW-1185">Reference proteome</keyword>
<dbReference type="RefSeq" id="WP_397065903.1">
    <property type="nucleotide sequence ID" value="NZ_JBIRYL010000015.1"/>
</dbReference>
<feature type="transmembrane region" description="Helical" evidence="6">
    <location>
        <begin position="193"/>
        <end position="217"/>
    </location>
</feature>
<dbReference type="InterPro" id="IPR001727">
    <property type="entry name" value="GDT1-like"/>
</dbReference>
<proteinExistence type="inferred from homology"/>
<reference evidence="7 8" key="1">
    <citation type="submission" date="2024-10" db="EMBL/GenBank/DDBJ databases">
        <title>The Natural Products Discovery Center: Release of the First 8490 Sequenced Strains for Exploring Actinobacteria Biosynthetic Diversity.</title>
        <authorList>
            <person name="Kalkreuter E."/>
            <person name="Kautsar S.A."/>
            <person name="Yang D."/>
            <person name="Bader C.D."/>
            <person name="Teijaro C.N."/>
            <person name="Fluegel L."/>
            <person name="Davis C.M."/>
            <person name="Simpson J.R."/>
            <person name="Lauterbach L."/>
            <person name="Steele A.D."/>
            <person name="Gui C."/>
            <person name="Meng S."/>
            <person name="Li G."/>
            <person name="Viehrig K."/>
            <person name="Ye F."/>
            <person name="Su P."/>
            <person name="Kiefer A.F."/>
            <person name="Nichols A."/>
            <person name="Cepeda A.J."/>
            <person name="Yan W."/>
            <person name="Fan B."/>
            <person name="Jiang Y."/>
            <person name="Adhikari A."/>
            <person name="Zheng C.-J."/>
            <person name="Schuster L."/>
            <person name="Cowan T.M."/>
            <person name="Smanski M.J."/>
            <person name="Chevrette M.G."/>
            <person name="De Carvalho L.P.S."/>
            <person name="Shen B."/>
        </authorList>
    </citation>
    <scope>NUCLEOTIDE SEQUENCE [LARGE SCALE GENOMIC DNA]</scope>
    <source>
        <strain evidence="7 8">NPDC019377</strain>
    </source>
</reference>
<comment type="similarity">
    <text evidence="2 6">Belongs to the GDT1 family.</text>
</comment>
<organism evidence="7 8">
    <name type="scientific">Nocardia testacea</name>
    <dbReference type="NCBI Taxonomy" id="248551"/>
    <lineage>
        <taxon>Bacteria</taxon>
        <taxon>Bacillati</taxon>
        <taxon>Actinomycetota</taxon>
        <taxon>Actinomycetes</taxon>
        <taxon>Mycobacteriales</taxon>
        <taxon>Nocardiaceae</taxon>
        <taxon>Nocardia</taxon>
    </lineage>
</organism>
<keyword evidence="5 6" id="KW-0472">Membrane</keyword>